<dbReference type="EMBL" id="JACIHI010000007">
    <property type="protein sequence ID" value="MBB4439971.1"/>
    <property type="molecule type" value="Genomic_DNA"/>
</dbReference>
<sequence>MEFVMTNSCPVLTPSERKIVDVIKSADKALADAVCRALEDAVKTAAEEMRAVGQEESAPAMQYFASVIHQRMYCLMCGADPDTLKGGDPEIAYHVIRNSQNIARHYWSADIEPYPPKPV</sequence>
<dbReference type="Proteomes" id="UP000533724">
    <property type="component" value="Unassembled WGS sequence"/>
</dbReference>
<proteinExistence type="predicted"/>
<comment type="caution">
    <text evidence="1">The sequence shown here is derived from an EMBL/GenBank/DDBJ whole genome shotgun (WGS) entry which is preliminary data.</text>
</comment>
<dbReference type="AlphaFoldDB" id="A0A7W6XVV3"/>
<reference evidence="1 2" key="1">
    <citation type="submission" date="2020-08" db="EMBL/GenBank/DDBJ databases">
        <title>Genomic Encyclopedia of Type Strains, Phase IV (KMG-V): Genome sequencing to study the core and pangenomes of soil and plant-associated prokaryotes.</title>
        <authorList>
            <person name="Whitman W."/>
        </authorList>
    </citation>
    <scope>NUCLEOTIDE SEQUENCE [LARGE SCALE GENOMIC DNA]</scope>
    <source>
        <strain evidence="1 2">SEMIA 414</strain>
    </source>
</reference>
<name>A0A7W6XVV3_9HYPH</name>
<accession>A0A7W6XVV3</accession>
<evidence type="ECO:0000313" key="1">
    <source>
        <dbReference type="EMBL" id="MBB4439971.1"/>
    </source>
</evidence>
<gene>
    <name evidence="1" type="ORF">GGE15_003247</name>
</gene>
<protein>
    <submittedName>
        <fullName evidence="1">Acyl-CoA reductase-like NAD-dependent aldehyde dehydrogenase</fullName>
    </submittedName>
</protein>
<organism evidence="1 2">
    <name type="scientific">Rhizobium esperanzae</name>
    <dbReference type="NCBI Taxonomy" id="1967781"/>
    <lineage>
        <taxon>Bacteria</taxon>
        <taxon>Pseudomonadati</taxon>
        <taxon>Pseudomonadota</taxon>
        <taxon>Alphaproteobacteria</taxon>
        <taxon>Hyphomicrobiales</taxon>
        <taxon>Rhizobiaceae</taxon>
        <taxon>Rhizobium/Agrobacterium group</taxon>
        <taxon>Rhizobium</taxon>
    </lineage>
</organism>
<evidence type="ECO:0000313" key="2">
    <source>
        <dbReference type="Proteomes" id="UP000533724"/>
    </source>
</evidence>